<evidence type="ECO:0000256" key="3">
    <source>
        <dbReference type="ARBA" id="ARBA00022989"/>
    </source>
</evidence>
<dbReference type="AlphaFoldDB" id="A0A7S0F422"/>
<evidence type="ECO:0000256" key="1">
    <source>
        <dbReference type="ARBA" id="ARBA00004370"/>
    </source>
</evidence>
<dbReference type="PROSITE" id="PS50053">
    <property type="entry name" value="UBIQUITIN_2"/>
    <property type="match status" value="1"/>
</dbReference>
<evidence type="ECO:0000256" key="2">
    <source>
        <dbReference type="ARBA" id="ARBA00022692"/>
    </source>
</evidence>
<dbReference type="SUPFAM" id="SSF54236">
    <property type="entry name" value="Ubiquitin-like"/>
    <property type="match status" value="1"/>
</dbReference>
<reference evidence="7" key="1">
    <citation type="submission" date="2021-01" db="EMBL/GenBank/DDBJ databases">
        <authorList>
            <person name="Corre E."/>
            <person name="Pelletier E."/>
            <person name="Niang G."/>
            <person name="Scheremetjew M."/>
            <person name="Finn R."/>
            <person name="Kale V."/>
            <person name="Holt S."/>
            <person name="Cochrane G."/>
            <person name="Meng A."/>
            <person name="Brown T."/>
            <person name="Cohen L."/>
        </authorList>
    </citation>
    <scope>NUCLEOTIDE SEQUENCE</scope>
    <source>
        <strain evidence="7">CCMP1374</strain>
    </source>
</reference>
<dbReference type="InterPro" id="IPR000626">
    <property type="entry name" value="Ubiquitin-like_dom"/>
</dbReference>
<feature type="compositionally biased region" description="Low complexity" evidence="5">
    <location>
        <begin position="341"/>
        <end position="359"/>
    </location>
</feature>
<evidence type="ECO:0000256" key="5">
    <source>
        <dbReference type="SAM" id="MobiDB-lite"/>
    </source>
</evidence>
<evidence type="ECO:0000313" key="7">
    <source>
        <dbReference type="EMBL" id="CAD8503231.1"/>
    </source>
</evidence>
<dbReference type="GO" id="GO:0030968">
    <property type="term" value="P:endoplasmic reticulum unfolded protein response"/>
    <property type="evidence" value="ECO:0007669"/>
    <property type="project" value="TreeGrafter"/>
</dbReference>
<gene>
    <name evidence="7" type="ORF">PANT1444_LOCUS17049</name>
</gene>
<feature type="compositionally biased region" description="Pro residues" evidence="5">
    <location>
        <begin position="118"/>
        <end position="133"/>
    </location>
</feature>
<dbReference type="Gene3D" id="3.10.20.90">
    <property type="entry name" value="Phosphatidylinositol 3-kinase Catalytic Subunit, Chain A, domain 1"/>
    <property type="match status" value="1"/>
</dbReference>
<keyword evidence="3" id="KW-1133">Transmembrane helix</keyword>
<sequence>MDPASAPPNSMVTIMIKNPNGSDQDFSLEVPLADTCVRDVKRLLHEKHPEHPEPSTQRLIFAGKLLVDESLTADVLKQHDVSHPQTFHLMTPRKTAPPDLTAQRACSAPAVNLNTRPAPTPPPPAPVPAPVPPMAATASGSATASAPSYQPANPFAPSAVPMMQQPVMQQPMMAYAAVVPGVPVMRMMDGQCYQLVVREWGGQPFVFTQPVMPAYAYAPFVPAGGMNYGSAVAAPAAPAVDAAAAAQAAMVGAGAGAAGGGGGGGDFFDDDGEEANTDSLKLLLKLALFVYILGQDGGTPRMLVLSGAALAIFLAQTGRLVFLQTIGAAILARQRAPAVAGGAPATPAGDAGPHAAGEALPGEGDHPATEAGPPGTTGDAAPPDDDAGALPAAAAAPGLLRDLENVVVTFFTSLLPAWPAGEPAGQEVAAGGM</sequence>
<dbReference type="InterPro" id="IPR039751">
    <property type="entry name" value="HERPUD1/2"/>
</dbReference>
<dbReference type="GO" id="GO:0016020">
    <property type="term" value="C:membrane"/>
    <property type="evidence" value="ECO:0007669"/>
    <property type="project" value="UniProtKB-SubCell"/>
</dbReference>
<evidence type="ECO:0000256" key="4">
    <source>
        <dbReference type="ARBA" id="ARBA00023136"/>
    </source>
</evidence>
<dbReference type="EMBL" id="HBEP01030067">
    <property type="protein sequence ID" value="CAD8503231.1"/>
    <property type="molecule type" value="Transcribed_RNA"/>
</dbReference>
<keyword evidence="4" id="KW-0472">Membrane</keyword>
<dbReference type="PANTHER" id="PTHR12943:SF27">
    <property type="entry name" value="HOMOCYSTEINE-INDUCED ENDOPLASMIC RETICULUM PROTEIN, ISOFORM A"/>
    <property type="match status" value="1"/>
</dbReference>
<dbReference type="PANTHER" id="PTHR12943">
    <property type="entry name" value="HOMOCYSTEINE-RESPONSIVE ENDOPLASMIC RETICULUM-RESIDENT UNIQUITIN-LIKE DOMAIN HERPUD PROTEIN FAMILY MEMBER"/>
    <property type="match status" value="1"/>
</dbReference>
<dbReference type="InterPro" id="IPR029071">
    <property type="entry name" value="Ubiquitin-like_domsf"/>
</dbReference>
<evidence type="ECO:0000259" key="6">
    <source>
        <dbReference type="PROSITE" id="PS50053"/>
    </source>
</evidence>
<feature type="region of interest" description="Disordered" evidence="5">
    <location>
        <begin position="114"/>
        <end position="149"/>
    </location>
</feature>
<organism evidence="7">
    <name type="scientific">Phaeocystis antarctica</name>
    <dbReference type="NCBI Taxonomy" id="33657"/>
    <lineage>
        <taxon>Eukaryota</taxon>
        <taxon>Haptista</taxon>
        <taxon>Haptophyta</taxon>
        <taxon>Prymnesiophyceae</taxon>
        <taxon>Phaeocystales</taxon>
        <taxon>Phaeocystaceae</taxon>
        <taxon>Phaeocystis</taxon>
    </lineage>
</organism>
<keyword evidence="2" id="KW-0812">Transmembrane</keyword>
<feature type="compositionally biased region" description="Low complexity" evidence="5">
    <location>
        <begin position="369"/>
        <end position="381"/>
    </location>
</feature>
<protein>
    <recommendedName>
        <fullName evidence="6">Ubiquitin-like domain-containing protein</fullName>
    </recommendedName>
</protein>
<accession>A0A7S0F422</accession>
<feature type="domain" description="Ubiquitin-like" evidence="6">
    <location>
        <begin position="12"/>
        <end position="96"/>
    </location>
</feature>
<comment type="subcellular location">
    <subcellularLocation>
        <location evidence="1">Membrane</location>
    </subcellularLocation>
</comment>
<feature type="compositionally biased region" description="Low complexity" evidence="5">
    <location>
        <begin position="134"/>
        <end position="148"/>
    </location>
</feature>
<feature type="region of interest" description="Disordered" evidence="5">
    <location>
        <begin position="341"/>
        <end position="390"/>
    </location>
</feature>
<name>A0A7S0F422_9EUKA</name>
<proteinExistence type="predicted"/>